<evidence type="ECO:0000313" key="9">
    <source>
        <dbReference type="Proteomes" id="UP001576780"/>
    </source>
</evidence>
<dbReference type="InterPro" id="IPR041464">
    <property type="entry name" value="TubC_N"/>
</dbReference>
<protein>
    <submittedName>
        <fullName evidence="8">Amino acid adenylation domain-containing protein</fullName>
    </submittedName>
</protein>
<feature type="region of interest" description="Disordered" evidence="6">
    <location>
        <begin position="2631"/>
        <end position="2671"/>
    </location>
</feature>
<evidence type="ECO:0000256" key="1">
    <source>
        <dbReference type="ARBA" id="ARBA00001957"/>
    </source>
</evidence>
<sequence length="2671" mass="302581">MNLTKLLQHLSAKNVELWVDEDKLRYRAPEKVLTPDLLTQIKQYKSEIIQILGKSTDNLATYPLSYGQEALWFLYQLAPNSVAYNVTYAAKLVNNLNIPALKQACQLLVERHPVFRTTFTTINDKPMQTVRENQPVCFTVQEIFDASKDEINNLLLEESSHVFNLENGESSRFHLLVNDRKNNTEITKEYIFSLAAHHIITDFWSLEIVVSELKILYEAITAGKTPQLPAQNCQYRDYAIWSRQMLAGKIGEDLYNYWLRKLSGELPLLNLPTDRPRPAIQTYNGANHFFTIEEELTQKLTQLAQQEGTSLYTVFLAGLQLLLLRYTDQEDILIGSPTVNRNRSEFERVVGYFTNPVVLRTDLSGNPTFQELLGRSRSCILEALDHQDYPFALLVEQLQPVRDPSYSPLCQVMLAWERPHQSQETASLMENDGLIVESIIAGEPGAAFDLTLTIFDLPGTLKAKWNYNTDLFDGRTIERMTGHFQTLLEAIVGNPETPISQLPILTTTEQQQLLVEWNDTQTDYPVDKCLHQLFETQVEKTPDAVAVVFENQQLTYSQLNNRANQLAHYLRSLSVDADALVGICVERSIEMVVGLLGILKAGGAYLPLDPEYPQERLQFMLQDAQVSVILTQQRLLEKLKITQENLICLDTDWQTIQQWSQSNPICKLAPENLAYVIYTSGSTGQPKGAMNTHKGICNRLIWMQEAYQLTTEDVVLQKTPFSFDVSVWEFFWTLCNGSRLVIARPEGHRDREYLVNLIAQQQVTTLHFVPSMLQVFLESENLAPCQSLRRVICSGEALSLDLQAKYFERLGCELHNLYGPTEAAIDVTYWQCQKESQLTTVPLGRPIANTQIYILDSYLQPVPIGVPGELHIGGAGLARGYLNRPELTKEKFITNPFDNSERLYKTGDLARYLPDGNIEYLGRIDHQVKIRGFRIELGEIEAVLNQHPQVQSSVVIAREDNSGEKRLVAYLVSDSEVTPTINELREYLKAKLPEYMIPSAFVFLETLPLTPNGKIDRKALPKPETRSGIETKLIAPRTPEEETLATIWKQVLRVEQIGIHDNFFELGGDSILSIQIISRAKKAGIELTVKQIFSHQTIAELARVAGTRKTTQIPQRLITGLVELTPIQQWFFEQNPAEPHHFNQSFLLTTPPDFHPEYLKPIWQELLKHHDALRLRFTQTQSGWQQIHATPTEDITIHEIDLSNIAETDELSAEIEKQANRIQASLDLAENLLQIAYFNLGKSQPGRLLIIIHHLVVDGVSWRILLEDFQTAYQQITQNQPIQLPAKTTSFQDWAKHLKQYAQSEKLKSELTYWLKESDVVSPIPVDYSQGENTVASAKNICVSLNGTQTQALIQEVPAAYKTQINDILLTALVRVISKWTNAKAVLFNLEGHGREEEIIGEVDLSRTIGWFTTIFPVLIELEDQHDWGTIIKSVKEQIRAIPHKGIGYGILRYLCDDPEINQQFKAAKIVEITFNYLGQFSQTFNQSSGLQLAKEASRNNQSLANQRSALLDINAIISNECLQINWTYSSNIHQHRTIEKIAQEFVATLQEIITHCLNPENSDYTVSDFPLIKLNQLELEQVWTNLSLTATQKRNIEDIYPLSPMQQGMMFESLSAPESGVYFEQMICTLSGNINVSTLEQAWQQVVAHHSVFRSAFVWSSLPQPVQIVFRQVEVKLQTQDWRELSPSQQQQELEAFLKAQRQLGFDFTQAPLLRLHLIQLEANTYQLAWSFHHILLDGWSLPLVFQDLWQSYQAISQGKTVEARPSISYRHYIAWWQQQEIAPAEAFWRTKLQGFTAPTPLMIEQALAGRTTGEASYREQELHLGREATAKAVSFVREHQLTLNNLVQATWALLLSRYSQEFDVVFGATVSGRPAAIAGVESMVGLFINTLPMRVEITEQTELLELLKGLQAQLIESEQFSYSSLVEIQGWSDVPRGTALFDSIVVFENYPIERQALETNGGFSLTNFRGIEQTNYPLTLVVMPGEQLLVKISYDANRFEYDSINRMLGHFQTLLAAIVENPQTPISQLPILTTTEQQQLLVEWNDTQTDYPIDQCLHQLFEQQVEKTPDAVAVIFEDQQLTYSQLNDRANQLAHYLRSLGVDADVLVGICVERSLEMVIGLLGILKAGGAYLPLDPEYPQERLQFMLDDSQVKVLLTQQQVLDKLPATQANILCLDDIWSQISQNPQDNPNSEVSSSHLANLIYTSGSTGKPKGVMVEHRGLCNLAMAQIQAFALDSNSRVLQFASLSFDASISEIIMAFGSGATLYLGSKDSFMPGQPLMERLRDDAITHVTLPPSALAVLPVAELPTLQTIVVAGEACAAQLIQQWSVGRHFFNAYGPTEASVCATIAQCGDGDGRISIGRPIANTQVYILDFYLQPVPVGVPGELHIGGAGLARGYLNRKELTQEKFITNPFDNSEQLYKTGDLARYLPDGNIEYLGRIDNQVKIRGFRIELGEIEALLSQCHQVQAAVVIAREDIPGDKRLVAYIVPQPDTALTVSELREFLKVELPDYMIPSAFVILESLPLTPNGKVDRRTLLKHELTIQPKDDYVMPTTEVEKIIALVWQKALKLEKVGIYDNFFEMGGHSLLMVQINKQLEEMLNLQFPLTDMFKYPDIHNLSKYLTDKLQEETRSEDNDRSQTHSNSKASRNQRSQVRQQYRSQKRSEK</sequence>
<dbReference type="InterPro" id="IPR023213">
    <property type="entry name" value="CAT-like_dom_sf"/>
</dbReference>
<dbReference type="InterPro" id="IPR020806">
    <property type="entry name" value="PKS_PP-bd"/>
</dbReference>
<dbReference type="InterPro" id="IPR020845">
    <property type="entry name" value="AMP-binding_CS"/>
</dbReference>
<evidence type="ECO:0000256" key="6">
    <source>
        <dbReference type="SAM" id="MobiDB-lite"/>
    </source>
</evidence>
<reference evidence="8 9" key="1">
    <citation type="submission" date="2024-09" db="EMBL/GenBank/DDBJ databases">
        <title>Floridaenema gen nov. (Aerosakkonemataceae, Aerosakkonematales ord. nov., Cyanobacteria) from benthic tropical and subtropical fresh waters, with the description of four new species.</title>
        <authorList>
            <person name="Moretto J.A."/>
            <person name="Berthold D.E."/>
            <person name="Lefler F.W."/>
            <person name="Huang I.-S."/>
            <person name="Laughinghouse H. IV."/>
        </authorList>
    </citation>
    <scope>NUCLEOTIDE SEQUENCE [LARGE SCALE GENOMIC DNA]</scope>
    <source>
        <strain evidence="8 9">BLCC-F167</strain>
    </source>
</reference>
<evidence type="ECO:0000256" key="2">
    <source>
        <dbReference type="ARBA" id="ARBA00022450"/>
    </source>
</evidence>
<dbReference type="PROSITE" id="PS00012">
    <property type="entry name" value="PHOSPHOPANTETHEINE"/>
    <property type="match status" value="1"/>
</dbReference>
<dbReference type="CDD" id="cd17652">
    <property type="entry name" value="A_NRPS_CmdD_like"/>
    <property type="match status" value="1"/>
</dbReference>
<evidence type="ECO:0000256" key="3">
    <source>
        <dbReference type="ARBA" id="ARBA00022553"/>
    </source>
</evidence>
<organism evidence="8 9">
    <name type="scientific">Floridaenema evergladense BLCC-F167</name>
    <dbReference type="NCBI Taxonomy" id="3153639"/>
    <lineage>
        <taxon>Bacteria</taxon>
        <taxon>Bacillati</taxon>
        <taxon>Cyanobacteriota</taxon>
        <taxon>Cyanophyceae</taxon>
        <taxon>Oscillatoriophycideae</taxon>
        <taxon>Aerosakkonematales</taxon>
        <taxon>Aerosakkonemataceae</taxon>
        <taxon>Floridanema</taxon>
        <taxon>Floridanema evergladense</taxon>
    </lineage>
</organism>
<accession>A0ABV4WSB1</accession>
<dbReference type="InterPro" id="IPR036736">
    <property type="entry name" value="ACP-like_sf"/>
</dbReference>
<evidence type="ECO:0000256" key="5">
    <source>
        <dbReference type="ARBA" id="ARBA00023194"/>
    </source>
</evidence>
<dbReference type="Pfam" id="PF00668">
    <property type="entry name" value="Condensation"/>
    <property type="match status" value="3"/>
</dbReference>
<dbReference type="Pfam" id="PF00501">
    <property type="entry name" value="AMP-binding"/>
    <property type="match status" value="2"/>
</dbReference>
<comment type="caution">
    <text evidence="8">The sequence shown here is derived from an EMBL/GenBank/DDBJ whole genome shotgun (WGS) entry which is preliminary data.</text>
</comment>
<dbReference type="InterPro" id="IPR045851">
    <property type="entry name" value="AMP-bd_C_sf"/>
</dbReference>
<keyword evidence="3" id="KW-0597">Phosphoprotein</keyword>
<name>A0ABV4WSB1_9CYAN</name>
<dbReference type="NCBIfam" id="TIGR01733">
    <property type="entry name" value="AA-adenyl-dom"/>
    <property type="match status" value="2"/>
</dbReference>
<feature type="compositionally biased region" description="Basic and acidic residues" evidence="6">
    <location>
        <begin position="2631"/>
        <end position="2644"/>
    </location>
</feature>
<dbReference type="InterPro" id="IPR044894">
    <property type="entry name" value="TubC_N_sf"/>
</dbReference>
<dbReference type="Gene3D" id="3.30.559.10">
    <property type="entry name" value="Chloramphenicol acetyltransferase-like domain"/>
    <property type="match status" value="3"/>
</dbReference>
<dbReference type="InterPro" id="IPR000873">
    <property type="entry name" value="AMP-dep_synth/lig_dom"/>
</dbReference>
<dbReference type="CDD" id="cd19531">
    <property type="entry name" value="LCL_NRPS-like"/>
    <property type="match status" value="1"/>
</dbReference>
<feature type="domain" description="Carrier" evidence="7">
    <location>
        <begin position="2556"/>
        <end position="2631"/>
    </location>
</feature>
<dbReference type="Gene3D" id="1.10.10.1830">
    <property type="entry name" value="Non-ribosomal peptide synthase, adenylation domain"/>
    <property type="match status" value="1"/>
</dbReference>
<evidence type="ECO:0000256" key="4">
    <source>
        <dbReference type="ARBA" id="ARBA00022737"/>
    </source>
</evidence>
<dbReference type="InterPro" id="IPR001242">
    <property type="entry name" value="Condensation_dom"/>
</dbReference>
<feature type="domain" description="Carrier" evidence="7">
    <location>
        <begin position="1035"/>
        <end position="1109"/>
    </location>
</feature>
<dbReference type="NCBIfam" id="TIGR01720">
    <property type="entry name" value="NRPS-para261"/>
    <property type="match status" value="1"/>
</dbReference>
<dbReference type="PANTHER" id="PTHR45527:SF14">
    <property type="entry name" value="PLIPASTATIN SYNTHASE SUBUNIT B"/>
    <property type="match status" value="1"/>
</dbReference>
<dbReference type="SUPFAM" id="SSF56801">
    <property type="entry name" value="Acetyl-CoA synthetase-like"/>
    <property type="match status" value="2"/>
</dbReference>
<dbReference type="InterPro" id="IPR010060">
    <property type="entry name" value="NRPS_synth"/>
</dbReference>
<evidence type="ECO:0000313" key="8">
    <source>
        <dbReference type="EMBL" id="MFB2837776.1"/>
    </source>
</evidence>
<dbReference type="Gene3D" id="3.30.559.30">
    <property type="entry name" value="Nonribosomal peptide synthetase, condensation domain"/>
    <property type="match status" value="3"/>
</dbReference>
<proteinExistence type="predicted"/>
<dbReference type="InterPro" id="IPR006162">
    <property type="entry name" value="Ppantetheine_attach_site"/>
</dbReference>
<keyword evidence="2" id="KW-0596">Phosphopantetheine</keyword>
<dbReference type="Gene3D" id="2.30.38.10">
    <property type="entry name" value="Luciferase, Domain 3"/>
    <property type="match status" value="2"/>
</dbReference>
<dbReference type="CDD" id="cd19534">
    <property type="entry name" value="E_NRPS"/>
    <property type="match status" value="1"/>
</dbReference>
<dbReference type="NCBIfam" id="NF003417">
    <property type="entry name" value="PRK04813.1"/>
    <property type="match status" value="2"/>
</dbReference>
<dbReference type="Pfam" id="PF13193">
    <property type="entry name" value="AMP-binding_C"/>
    <property type="match status" value="2"/>
</dbReference>
<dbReference type="PANTHER" id="PTHR45527">
    <property type="entry name" value="NONRIBOSOMAL PEPTIDE SYNTHETASE"/>
    <property type="match status" value="1"/>
</dbReference>
<dbReference type="InterPro" id="IPR025110">
    <property type="entry name" value="AMP-bd_C"/>
</dbReference>
<dbReference type="EMBL" id="JBHFNT010000224">
    <property type="protein sequence ID" value="MFB2837776.1"/>
    <property type="molecule type" value="Genomic_DNA"/>
</dbReference>
<keyword evidence="4" id="KW-0677">Repeat</keyword>
<dbReference type="InterPro" id="IPR009081">
    <property type="entry name" value="PP-bd_ACP"/>
</dbReference>
<dbReference type="PROSITE" id="PS00455">
    <property type="entry name" value="AMP_BINDING"/>
    <property type="match status" value="2"/>
</dbReference>
<dbReference type="SMART" id="SM00823">
    <property type="entry name" value="PKS_PP"/>
    <property type="match status" value="2"/>
</dbReference>
<feature type="compositionally biased region" description="Low complexity" evidence="6">
    <location>
        <begin position="2652"/>
        <end position="2664"/>
    </location>
</feature>
<dbReference type="SUPFAM" id="SSF52777">
    <property type="entry name" value="CoA-dependent acyltransferases"/>
    <property type="match status" value="6"/>
</dbReference>
<dbReference type="Gene3D" id="3.40.50.980">
    <property type="match status" value="4"/>
</dbReference>
<dbReference type="CDD" id="cd19543">
    <property type="entry name" value="DCL_NRPS"/>
    <property type="match status" value="1"/>
</dbReference>
<dbReference type="Pfam" id="PF00550">
    <property type="entry name" value="PP-binding"/>
    <property type="match status" value="2"/>
</dbReference>
<dbReference type="SUPFAM" id="SSF47336">
    <property type="entry name" value="ACP-like"/>
    <property type="match status" value="2"/>
</dbReference>
<dbReference type="RefSeq" id="WP_413280115.1">
    <property type="nucleotide sequence ID" value="NZ_JBHFNT010000224.1"/>
</dbReference>
<keyword evidence="9" id="KW-1185">Reference proteome</keyword>
<comment type="cofactor">
    <cofactor evidence="1">
        <name>pantetheine 4'-phosphate</name>
        <dbReference type="ChEBI" id="CHEBI:47942"/>
    </cofactor>
</comment>
<dbReference type="PROSITE" id="PS50075">
    <property type="entry name" value="CARRIER"/>
    <property type="match status" value="2"/>
</dbReference>
<evidence type="ECO:0000259" key="7">
    <source>
        <dbReference type="PROSITE" id="PS50075"/>
    </source>
</evidence>
<keyword evidence="5" id="KW-0045">Antibiotic biosynthesis</keyword>
<dbReference type="Proteomes" id="UP001576780">
    <property type="component" value="Unassembled WGS sequence"/>
</dbReference>
<dbReference type="Pfam" id="PF18563">
    <property type="entry name" value="TubC_N"/>
    <property type="match status" value="1"/>
</dbReference>
<gene>
    <name evidence="8" type="ORF">ACE1CA_25015</name>
</gene>
<dbReference type="Gene3D" id="1.10.1200.10">
    <property type="entry name" value="ACP-like"/>
    <property type="match status" value="2"/>
</dbReference>
<dbReference type="InterPro" id="IPR010071">
    <property type="entry name" value="AA_adenyl_dom"/>
</dbReference>
<dbReference type="Gene3D" id="3.30.300.30">
    <property type="match status" value="2"/>
</dbReference>
<dbReference type="CDD" id="cd17646">
    <property type="entry name" value="A_NRPS_AB3403-like"/>
    <property type="match status" value="1"/>
</dbReference>